<accession>A0A1C6V4C3</accession>
<evidence type="ECO:0000259" key="1">
    <source>
        <dbReference type="Pfam" id="PF18082"/>
    </source>
</evidence>
<evidence type="ECO:0000313" key="4">
    <source>
        <dbReference type="Proteomes" id="UP000198937"/>
    </source>
</evidence>
<evidence type="ECO:0008006" key="5">
    <source>
        <dbReference type="Google" id="ProtNLM"/>
    </source>
</evidence>
<dbReference type="Pfam" id="PF18164">
    <property type="entry name" value="GNAT_C"/>
    <property type="match status" value="1"/>
</dbReference>
<dbReference type="AlphaFoldDB" id="A0A1C6V4C3"/>
<dbReference type="Proteomes" id="UP000198937">
    <property type="component" value="Unassembled WGS sequence"/>
</dbReference>
<dbReference type="InterPro" id="IPR041644">
    <property type="entry name" value="GNAT_C"/>
</dbReference>
<dbReference type="Gene3D" id="3.40.630.120">
    <property type="match status" value="1"/>
</dbReference>
<feature type="domain" description="GNAT-like C-terminal" evidence="2">
    <location>
        <begin position="210"/>
        <end position="349"/>
    </location>
</feature>
<sequence>MSRSVGTVVRVDLDDIAARLAVPVEEVERVHRLAADRPSAPLPAVTDAPALLDRLGVPPDDAAEIIAGWPTPEITAGRPGPEAIAGWPGPEAIAGRPGPEASGWTPELRWLLDRSIALVRADLGGHGWLPPGPVLPRERGPAWRHLYAYAYLALVDVVLGYHRDHGVAEAASWATLADLGRNLAIDRRMRGEGWPVMQSWLTLHVRGGLYQLGRLQHHRGDGAVELHIPDAGPLTPEAVADSLDQGRAFFPRHFPDESYREFVCGSWLLDPQLAEYLPAESNIVRFQRRFELEPYQPPEGLDPDVEVLRFVFRTLSTPLDRLPRRTALQRAVVDHLAAGRHWHWRRGRFPL</sequence>
<feature type="domain" description="N-acyltransferase N-terminal" evidence="1">
    <location>
        <begin position="96"/>
        <end position="207"/>
    </location>
</feature>
<name>A0A1C6V4C3_9ACTN</name>
<keyword evidence="4" id="KW-1185">Reference proteome</keyword>
<organism evidence="3 4">
    <name type="scientific">Micromonospora yangpuensis</name>
    <dbReference type="NCBI Taxonomy" id="683228"/>
    <lineage>
        <taxon>Bacteria</taxon>
        <taxon>Bacillati</taxon>
        <taxon>Actinomycetota</taxon>
        <taxon>Actinomycetes</taxon>
        <taxon>Micromonosporales</taxon>
        <taxon>Micromonosporaceae</taxon>
        <taxon>Micromonospora</taxon>
    </lineage>
</organism>
<evidence type="ECO:0000259" key="2">
    <source>
        <dbReference type="Pfam" id="PF18164"/>
    </source>
</evidence>
<protein>
    <recommendedName>
        <fullName evidence="5">DUF5596 domain-containing protein</fullName>
    </recommendedName>
</protein>
<gene>
    <name evidence="3" type="ORF">GA0070617_4602</name>
</gene>
<dbReference type="InterPro" id="IPR041273">
    <property type="entry name" value="NAT_N"/>
</dbReference>
<evidence type="ECO:0000313" key="3">
    <source>
        <dbReference type="EMBL" id="SCL61219.1"/>
    </source>
</evidence>
<dbReference type="Pfam" id="PF18082">
    <property type="entry name" value="NAT_N"/>
    <property type="match status" value="1"/>
</dbReference>
<dbReference type="STRING" id="683228.GA0070617_4602"/>
<proteinExistence type="predicted"/>
<reference evidence="3 4" key="1">
    <citation type="submission" date="2016-06" db="EMBL/GenBank/DDBJ databases">
        <authorList>
            <person name="Kjaerup R.B."/>
            <person name="Dalgaard T.S."/>
            <person name="Juul-Madsen H.R."/>
        </authorList>
    </citation>
    <scope>NUCLEOTIDE SEQUENCE [LARGE SCALE GENOMIC DNA]</scope>
    <source>
        <strain evidence="3 4">DSM 45577</strain>
    </source>
</reference>
<dbReference type="EMBL" id="FMIA01000002">
    <property type="protein sequence ID" value="SCL61219.1"/>
    <property type="molecule type" value="Genomic_DNA"/>
</dbReference>